<name>A0A1Y1I8Q8_KLENI</name>
<evidence type="ECO:0000256" key="1">
    <source>
        <dbReference type="SAM" id="Phobius"/>
    </source>
</evidence>
<dbReference type="EMBL" id="DF237232">
    <property type="protein sequence ID" value="GAQ86332.1"/>
    <property type="molecule type" value="Genomic_DNA"/>
</dbReference>
<dbReference type="PANTHER" id="PTHR36311">
    <property type="entry name" value="PHOTOSYSTEM I SUBUNIT O"/>
    <property type="match status" value="1"/>
</dbReference>
<gene>
    <name evidence="2" type="ORF">KFL_002830090</name>
</gene>
<keyword evidence="3" id="KW-1185">Reference proteome</keyword>
<protein>
    <submittedName>
        <fullName evidence="2">Photosystem I subunit psaO</fullName>
    </submittedName>
</protein>
<accession>A0A1Y1I8Q8</accession>
<keyword evidence="1" id="KW-0472">Membrane</keyword>
<reference evidence="2 3" key="1">
    <citation type="journal article" date="2014" name="Nat. Commun.">
        <title>Klebsormidium flaccidum genome reveals primary factors for plant terrestrial adaptation.</title>
        <authorList>
            <person name="Hori K."/>
            <person name="Maruyama F."/>
            <person name="Fujisawa T."/>
            <person name="Togashi T."/>
            <person name="Yamamoto N."/>
            <person name="Seo M."/>
            <person name="Sato S."/>
            <person name="Yamada T."/>
            <person name="Mori H."/>
            <person name="Tajima N."/>
            <person name="Moriyama T."/>
            <person name="Ikeuchi M."/>
            <person name="Watanabe M."/>
            <person name="Wada H."/>
            <person name="Kobayashi K."/>
            <person name="Saito M."/>
            <person name="Masuda T."/>
            <person name="Sasaki-Sekimoto Y."/>
            <person name="Mashiguchi K."/>
            <person name="Awai K."/>
            <person name="Shimojima M."/>
            <person name="Masuda S."/>
            <person name="Iwai M."/>
            <person name="Nobusawa T."/>
            <person name="Narise T."/>
            <person name="Kondo S."/>
            <person name="Saito H."/>
            <person name="Sato R."/>
            <person name="Murakawa M."/>
            <person name="Ihara Y."/>
            <person name="Oshima-Yamada Y."/>
            <person name="Ohtaka K."/>
            <person name="Satoh M."/>
            <person name="Sonobe K."/>
            <person name="Ishii M."/>
            <person name="Ohtani R."/>
            <person name="Kanamori-Sato M."/>
            <person name="Honoki R."/>
            <person name="Miyazaki D."/>
            <person name="Mochizuki H."/>
            <person name="Umetsu J."/>
            <person name="Higashi K."/>
            <person name="Shibata D."/>
            <person name="Kamiya Y."/>
            <person name="Sato N."/>
            <person name="Nakamura Y."/>
            <person name="Tabata S."/>
            <person name="Ida S."/>
            <person name="Kurokawa K."/>
            <person name="Ohta H."/>
        </authorList>
    </citation>
    <scope>NUCLEOTIDE SEQUENCE [LARGE SCALE GENOMIC DNA]</scope>
    <source>
        <strain evidence="2 3">NIES-2285</strain>
    </source>
</reference>
<evidence type="ECO:0000313" key="2">
    <source>
        <dbReference type="EMBL" id="GAQ86332.1"/>
    </source>
</evidence>
<keyword evidence="1" id="KW-1133">Transmembrane helix</keyword>
<proteinExistence type="predicted"/>
<dbReference type="InterPro" id="IPR017498">
    <property type="entry name" value="PSI_PsaO"/>
</dbReference>
<dbReference type="AlphaFoldDB" id="A0A1Y1I8Q8"/>
<dbReference type="PANTHER" id="PTHR36311:SF1">
    <property type="entry name" value="PHOTOSYSTEM I SUBUNIT O"/>
    <property type="match status" value="1"/>
</dbReference>
<sequence>MATACSLGIVAPITGLAGASLARKVASPSRPALASSFTGRRVANKVARSNARTVCFDDNFERKFGEPIVPGISLIGWILPSSIPCINGDSLSGLFFKSIGPELAHFPTGPAADSPFWLWMITWHLGLFLVLTLGQIGVQARKQGYL</sequence>
<dbReference type="Pfam" id="PF22832">
    <property type="entry name" value="PsaO_TMD"/>
    <property type="match status" value="1"/>
</dbReference>
<dbReference type="OrthoDB" id="1903335at2759"/>
<organism evidence="2 3">
    <name type="scientific">Klebsormidium nitens</name>
    <name type="common">Green alga</name>
    <name type="synonym">Ulothrix nitens</name>
    <dbReference type="NCBI Taxonomy" id="105231"/>
    <lineage>
        <taxon>Eukaryota</taxon>
        <taxon>Viridiplantae</taxon>
        <taxon>Streptophyta</taxon>
        <taxon>Klebsormidiophyceae</taxon>
        <taxon>Klebsormidiales</taxon>
        <taxon>Klebsormidiaceae</taxon>
        <taxon>Klebsormidium</taxon>
    </lineage>
</organism>
<dbReference type="Proteomes" id="UP000054558">
    <property type="component" value="Unassembled WGS sequence"/>
</dbReference>
<dbReference type="NCBIfam" id="TIGR03059">
    <property type="entry name" value="psaOeuk"/>
    <property type="match status" value="1"/>
</dbReference>
<keyword evidence="1" id="KW-0812">Transmembrane</keyword>
<evidence type="ECO:0000313" key="3">
    <source>
        <dbReference type="Proteomes" id="UP000054558"/>
    </source>
</evidence>
<dbReference type="OMA" id="WMAPSSV"/>
<dbReference type="STRING" id="105231.A0A1Y1I8Q8"/>
<feature type="transmembrane region" description="Helical" evidence="1">
    <location>
        <begin position="116"/>
        <end position="138"/>
    </location>
</feature>